<keyword evidence="1" id="KW-1133">Transmembrane helix</keyword>
<sequence length="353" mass="38466">MNGIVEAVAELGQGSLVARAVEPSAGEGPGHTHETACLNCGTALVGSHCHACGQAAHVHRTLGAFFHDLLHGVLHFEGKVWHTLPLLAWRPGRLTREYIDGRRARYVSPIALFLFVVFLTFALFHAIGGELDFNKPIITRESPGVAKAAQDNARQLDMLAKERAAAEAAGRPTVAIDRKIDGVRNDQAMMDTIVRGDLPVAQATGSPSAARLAATLQSTWAKVRANPALMVYKLQTSAYKYSWLLIPISVPFLWLLFPFSRRFRLYDHTVFVTYSLSFMLILIALASLGAYWSIGALVLLPILYAPFHMYRQLRGAYSLGRAGAVWRTAALLIFAGLALTMFALVLVTLATSG</sequence>
<keyword evidence="3" id="KW-1185">Reference proteome</keyword>
<keyword evidence="1" id="KW-0472">Membrane</keyword>
<dbReference type="InterPro" id="IPR022134">
    <property type="entry name" value="DUF3667"/>
</dbReference>
<dbReference type="Proteomes" id="UP001595828">
    <property type="component" value="Unassembled WGS sequence"/>
</dbReference>
<dbReference type="EMBL" id="JBHSDR010000003">
    <property type="protein sequence ID" value="MFC4293749.1"/>
    <property type="molecule type" value="Genomic_DNA"/>
</dbReference>
<feature type="transmembrane region" description="Helical" evidence="1">
    <location>
        <begin position="241"/>
        <end position="259"/>
    </location>
</feature>
<accession>A0ABV8RLT0</accession>
<proteinExistence type="predicted"/>
<name>A0ABV8RLT0_9SPHN</name>
<gene>
    <name evidence="2" type="ORF">ACFO0A_01615</name>
</gene>
<evidence type="ECO:0000313" key="3">
    <source>
        <dbReference type="Proteomes" id="UP001595828"/>
    </source>
</evidence>
<evidence type="ECO:0000313" key="2">
    <source>
        <dbReference type="EMBL" id="MFC4293749.1"/>
    </source>
</evidence>
<feature type="transmembrane region" description="Helical" evidence="1">
    <location>
        <begin position="106"/>
        <end position="127"/>
    </location>
</feature>
<evidence type="ECO:0000256" key="1">
    <source>
        <dbReference type="SAM" id="Phobius"/>
    </source>
</evidence>
<feature type="transmembrane region" description="Helical" evidence="1">
    <location>
        <begin position="271"/>
        <end position="304"/>
    </location>
</feature>
<comment type="caution">
    <text evidence="2">The sequence shown here is derived from an EMBL/GenBank/DDBJ whole genome shotgun (WGS) entry which is preliminary data.</text>
</comment>
<reference evidence="3" key="1">
    <citation type="journal article" date="2019" name="Int. J. Syst. Evol. Microbiol.">
        <title>The Global Catalogue of Microorganisms (GCM) 10K type strain sequencing project: providing services to taxonomists for standard genome sequencing and annotation.</title>
        <authorList>
            <consortium name="The Broad Institute Genomics Platform"/>
            <consortium name="The Broad Institute Genome Sequencing Center for Infectious Disease"/>
            <person name="Wu L."/>
            <person name="Ma J."/>
        </authorList>
    </citation>
    <scope>NUCLEOTIDE SEQUENCE [LARGE SCALE GENOMIC DNA]</scope>
    <source>
        <strain evidence="3">CGMCC 1.12989</strain>
    </source>
</reference>
<dbReference type="RefSeq" id="WP_379537234.1">
    <property type="nucleotide sequence ID" value="NZ_JBHSDR010000003.1"/>
</dbReference>
<keyword evidence="1" id="KW-0812">Transmembrane</keyword>
<feature type="transmembrane region" description="Helical" evidence="1">
    <location>
        <begin position="324"/>
        <end position="350"/>
    </location>
</feature>
<protein>
    <submittedName>
        <fullName evidence="2">DUF3667 domain-containing protein</fullName>
    </submittedName>
</protein>
<organism evidence="2 3">
    <name type="scientific">Novosphingobium tardum</name>
    <dbReference type="NCBI Taxonomy" id="1538021"/>
    <lineage>
        <taxon>Bacteria</taxon>
        <taxon>Pseudomonadati</taxon>
        <taxon>Pseudomonadota</taxon>
        <taxon>Alphaproteobacteria</taxon>
        <taxon>Sphingomonadales</taxon>
        <taxon>Sphingomonadaceae</taxon>
        <taxon>Novosphingobium</taxon>
    </lineage>
</organism>
<dbReference type="Pfam" id="PF12412">
    <property type="entry name" value="DUF3667"/>
    <property type="match status" value="1"/>
</dbReference>